<dbReference type="KEGG" id="kpe:KPK_4444"/>
<sequence>MKLTILISHIKKLLENPKIFHWLLRNKNEYLNELTKISDIDKLN</sequence>
<name>B5Y1A2_KLEV3</name>
<gene>
    <name evidence="1" type="ordered locus">KPK_4444</name>
</gene>
<proteinExistence type="predicted"/>
<evidence type="ECO:0000313" key="2">
    <source>
        <dbReference type="Proteomes" id="UP000001734"/>
    </source>
</evidence>
<dbReference type="BioCyc" id="KPNE507522:GI0B-4425-MONOMER"/>
<dbReference type="EMBL" id="CP000964">
    <property type="protein sequence ID" value="ACI11252.1"/>
    <property type="molecule type" value="Genomic_DNA"/>
</dbReference>
<accession>B5Y1A2</accession>
<evidence type="ECO:0000313" key="1">
    <source>
        <dbReference type="EMBL" id="ACI11252.1"/>
    </source>
</evidence>
<reference evidence="1 2" key="1">
    <citation type="journal article" date="2008" name="PLoS Genet.">
        <title>Complete genome sequence of the N2-fixing broad host range endophyte Klebsiella pneumoniae 342 and virulence predictions verified in mice.</title>
        <authorList>
            <person name="Fouts D.E."/>
            <person name="Tyler H.L."/>
            <person name="DeBoy R.T."/>
            <person name="Daugherty S."/>
            <person name="Ren Q."/>
            <person name="Badger J.H."/>
            <person name="Durkin A.S."/>
            <person name="Huot H."/>
            <person name="Shrivastava S."/>
            <person name="Kothari S."/>
            <person name="Dodson R.J."/>
            <person name="Mohamoud Y."/>
            <person name="Khouri H."/>
            <person name="Roesch L.F."/>
            <person name="Krogfelt K.A."/>
            <person name="Struve C."/>
            <person name="Triplett E.W."/>
            <person name="Methe B.A."/>
        </authorList>
    </citation>
    <scope>NUCLEOTIDE SEQUENCE [LARGE SCALE GENOMIC DNA]</scope>
    <source>
        <strain evidence="1 2">342</strain>
    </source>
</reference>
<dbReference type="AlphaFoldDB" id="B5Y1A2"/>
<protein>
    <submittedName>
        <fullName evidence="1">Conserved domain protein</fullName>
    </submittedName>
</protein>
<organism evidence="1 2">
    <name type="scientific">Klebsiella variicola (strain 342)</name>
    <name type="common">Klebsiella pneumoniae</name>
    <dbReference type="NCBI Taxonomy" id="507522"/>
    <lineage>
        <taxon>Bacteria</taxon>
        <taxon>Pseudomonadati</taxon>
        <taxon>Pseudomonadota</taxon>
        <taxon>Gammaproteobacteria</taxon>
        <taxon>Enterobacterales</taxon>
        <taxon>Enterobacteriaceae</taxon>
        <taxon>Klebsiella/Raoultella group</taxon>
        <taxon>Klebsiella</taxon>
        <taxon>Klebsiella pneumoniae complex</taxon>
    </lineage>
</organism>
<dbReference type="Proteomes" id="UP000001734">
    <property type="component" value="Chromosome"/>
</dbReference>
<dbReference type="HOGENOM" id="CLU_3217512_0_0_6"/>